<feature type="compositionally biased region" description="Basic and acidic residues" evidence="7">
    <location>
        <begin position="44"/>
        <end position="67"/>
    </location>
</feature>
<keyword evidence="2" id="KW-0862">Zinc</keyword>
<dbReference type="PROSITE" id="PS50884">
    <property type="entry name" value="ZF_DOF_2"/>
    <property type="match status" value="1"/>
</dbReference>
<feature type="compositionally biased region" description="Basic residues" evidence="7">
    <location>
        <begin position="191"/>
        <end position="200"/>
    </location>
</feature>
<dbReference type="PANTHER" id="PTHR31089">
    <property type="entry name" value="CYCLIC DOF FACTOR 2"/>
    <property type="match status" value="1"/>
</dbReference>
<reference evidence="9" key="1">
    <citation type="submission" date="2014-05" db="EMBL/GenBank/DDBJ databases">
        <title>The transcriptome of the halophilic microalga Tetraselmis sp. GSL018 isolated from the Great Salt Lake, Utah.</title>
        <authorList>
            <person name="Jinkerson R.E."/>
            <person name="D'Adamo S."/>
            <person name="Posewitz M.C."/>
        </authorList>
    </citation>
    <scope>NUCLEOTIDE SEQUENCE</scope>
    <source>
        <strain evidence="9">GSL018</strain>
    </source>
</reference>
<feature type="compositionally biased region" description="Polar residues" evidence="7">
    <location>
        <begin position="1"/>
        <end position="31"/>
    </location>
</feature>
<evidence type="ECO:0000256" key="2">
    <source>
        <dbReference type="ARBA" id="ARBA00022833"/>
    </source>
</evidence>
<sequence length="587" mass="59079">MQSLAVTAEAETNYQKATLENPQEENNTAHKQTAVAEKAAVVKGLKEQEDAHIRQRAGDVAADHRSSSGECTSGESQTEKQAGDSGKESCGSQAKTEQGQDRPAAAEPAPSNPDSAATANANSTGVSSKAGRSKLPRPEGTCPCPRCGCEDTKFCYYNNYNIQQPRYFCKGCQRYWTAGGMLRNVPVGAGRRNKGSKSKAAKGSVPASAPPVMPNPLVPTLGGANAYAHNRHVLWDPAEAVPQAEASGSEPGRRHGAGGAHGPAAAAAPNHASVRSGADISNGSSMNSSRSNLRQKELAGTAGAADPSSAAGAADAPRHKIRRHSSDEDVAMASAGMPGYIPPGAGMAQPALPCYAPGVPPGYPVPLMPGQPAQDMAAASGMDPSAFARDPRPPSSEAAWLAGHNQAAAAAYQAAYQAAAVGQQPVYWPGISPWPYAPWGNSAVAGWAAAAAAVYHAGTGSCWPHPGAAAWGRLGAGAAPMAAPSMHGVVPPIAPGMQSAMPGGAAAVAAAAAAYAPGAMVGYPGAAGPWAAAWPAMGHPAPLHAPESPSGAVPAGVPAKGPAIQEPQAAVSPYVAGAPEPGNQQSE</sequence>
<dbReference type="InterPro" id="IPR003851">
    <property type="entry name" value="Znf_Dof"/>
</dbReference>
<evidence type="ECO:0000256" key="1">
    <source>
        <dbReference type="ARBA" id="ARBA00022723"/>
    </source>
</evidence>
<evidence type="ECO:0000313" key="9">
    <source>
        <dbReference type="EMBL" id="JAC78586.1"/>
    </source>
</evidence>
<evidence type="ECO:0000256" key="5">
    <source>
        <dbReference type="ARBA" id="ARBA00023163"/>
    </source>
</evidence>
<dbReference type="GO" id="GO:0046872">
    <property type="term" value="F:metal ion binding"/>
    <property type="evidence" value="ECO:0007669"/>
    <property type="project" value="UniProtKB-KW"/>
</dbReference>
<keyword evidence="4" id="KW-0238">DNA-binding</keyword>
<feature type="region of interest" description="Disordered" evidence="7">
    <location>
        <begin position="188"/>
        <end position="211"/>
    </location>
</feature>
<evidence type="ECO:0000259" key="8">
    <source>
        <dbReference type="PROSITE" id="PS50884"/>
    </source>
</evidence>
<feature type="region of interest" description="Disordered" evidence="7">
    <location>
        <begin position="543"/>
        <end position="587"/>
    </location>
</feature>
<dbReference type="AlphaFoldDB" id="A0A061S739"/>
<feature type="region of interest" description="Disordered" evidence="7">
    <location>
        <begin position="1"/>
        <end position="140"/>
    </location>
</feature>
<evidence type="ECO:0000256" key="3">
    <source>
        <dbReference type="ARBA" id="ARBA00023015"/>
    </source>
</evidence>
<keyword evidence="3" id="KW-0805">Transcription regulation</keyword>
<name>A0A061S739_9CHLO</name>
<dbReference type="InterPro" id="IPR045174">
    <property type="entry name" value="Dof"/>
</dbReference>
<organism evidence="9">
    <name type="scientific">Tetraselmis sp. GSL018</name>
    <dbReference type="NCBI Taxonomy" id="582737"/>
    <lineage>
        <taxon>Eukaryota</taxon>
        <taxon>Viridiplantae</taxon>
        <taxon>Chlorophyta</taxon>
        <taxon>core chlorophytes</taxon>
        <taxon>Chlorodendrophyceae</taxon>
        <taxon>Chlorodendrales</taxon>
        <taxon>Chlorodendraceae</taxon>
        <taxon>Tetraselmis</taxon>
    </lineage>
</organism>
<gene>
    <name evidence="9" type="primary">CDF1</name>
    <name evidence="9" type="ORF">TSPGSL018_14759</name>
</gene>
<accession>A0A061S739</accession>
<dbReference type="PROSITE" id="PS01361">
    <property type="entry name" value="ZF_DOF_1"/>
    <property type="match status" value="1"/>
</dbReference>
<feature type="compositionally biased region" description="Low complexity" evidence="7">
    <location>
        <begin position="302"/>
        <end position="315"/>
    </location>
</feature>
<dbReference type="GO" id="GO:0003677">
    <property type="term" value="F:DNA binding"/>
    <property type="evidence" value="ECO:0007669"/>
    <property type="project" value="UniProtKB-KW"/>
</dbReference>
<dbReference type="EMBL" id="GBEZ01006832">
    <property type="protein sequence ID" value="JAC78586.1"/>
    <property type="molecule type" value="Transcribed_RNA"/>
</dbReference>
<keyword evidence="5" id="KW-0804">Transcription</keyword>
<feature type="region of interest" description="Disordered" evidence="7">
    <location>
        <begin position="241"/>
        <end position="326"/>
    </location>
</feature>
<dbReference type="PANTHER" id="PTHR31089:SF22">
    <property type="entry name" value="CYCLIC DOF FACTOR 4"/>
    <property type="match status" value="1"/>
</dbReference>
<protein>
    <submittedName>
        <fullName evidence="9">Dof zinc finger protein DOF5.5</fullName>
    </submittedName>
</protein>
<evidence type="ECO:0000256" key="7">
    <source>
        <dbReference type="SAM" id="MobiDB-lite"/>
    </source>
</evidence>
<keyword evidence="1" id="KW-0479">Metal-binding</keyword>
<feature type="compositionally biased region" description="Basic and acidic residues" evidence="7">
    <location>
        <begin position="77"/>
        <end position="87"/>
    </location>
</feature>
<dbReference type="GO" id="GO:0003700">
    <property type="term" value="F:DNA-binding transcription factor activity"/>
    <property type="evidence" value="ECO:0007669"/>
    <property type="project" value="InterPro"/>
</dbReference>
<feature type="compositionally biased region" description="Low complexity" evidence="7">
    <location>
        <begin position="281"/>
        <end position="292"/>
    </location>
</feature>
<feature type="domain" description="Dof-type" evidence="8">
    <location>
        <begin position="142"/>
        <end position="196"/>
    </location>
</feature>
<evidence type="ECO:0000256" key="4">
    <source>
        <dbReference type="ARBA" id="ARBA00023125"/>
    </source>
</evidence>
<feature type="compositionally biased region" description="Low complexity" evidence="7">
    <location>
        <begin position="543"/>
        <end position="563"/>
    </location>
</feature>
<evidence type="ECO:0000256" key="6">
    <source>
        <dbReference type="ARBA" id="ARBA00023242"/>
    </source>
</evidence>
<feature type="compositionally biased region" description="Polar residues" evidence="7">
    <location>
        <begin position="112"/>
        <end position="127"/>
    </location>
</feature>
<feature type="compositionally biased region" description="Low complexity" evidence="7">
    <location>
        <begin position="262"/>
        <end position="272"/>
    </location>
</feature>
<keyword evidence="6" id="KW-0539">Nucleus</keyword>
<feature type="region of interest" description="Disordered" evidence="7">
    <location>
        <begin position="374"/>
        <end position="395"/>
    </location>
</feature>
<dbReference type="Pfam" id="PF02701">
    <property type="entry name" value="Zn_ribbon_Dof"/>
    <property type="match status" value="1"/>
</dbReference>
<proteinExistence type="predicted"/>